<proteinExistence type="predicted"/>
<dbReference type="GO" id="GO:0004803">
    <property type="term" value="F:transposase activity"/>
    <property type="evidence" value="ECO:0007669"/>
    <property type="project" value="InterPro"/>
</dbReference>
<dbReference type="AlphaFoldDB" id="A0A2Z6UFM5"/>
<dbReference type="Pfam" id="PF03400">
    <property type="entry name" value="DDE_Tnp_IS1"/>
    <property type="match status" value="1"/>
</dbReference>
<accession>A0A2Z6UFM5</accession>
<organism evidence="1 2">
    <name type="scientific">Microcystis aeruginosa Sj</name>
    <dbReference type="NCBI Taxonomy" id="1979544"/>
    <lineage>
        <taxon>Bacteria</taxon>
        <taxon>Bacillati</taxon>
        <taxon>Cyanobacteriota</taxon>
        <taxon>Cyanophyceae</taxon>
        <taxon>Oscillatoriophycideae</taxon>
        <taxon>Chroococcales</taxon>
        <taxon>Microcystaceae</taxon>
        <taxon>Microcystis</taxon>
    </lineage>
</organism>
<reference evidence="1 2" key="1">
    <citation type="journal article" date="2018" name="Front. Microbiol.">
        <title>Adaptation of the Freshwater Bloom-Forming Cyanobacterium Microcystis aeruginosa to Brackish Water Is Driven by Recent Horizontal Transfer of Sucrose Genes.</title>
        <authorList>
            <person name="Tanabe Y."/>
            <person name="Hodoki Y."/>
            <person name="Sano T."/>
            <person name="Tada K."/>
            <person name="Watanabe M.M."/>
        </authorList>
    </citation>
    <scope>NUCLEOTIDE SEQUENCE [LARGE SCALE GENOMIC DNA]</scope>
    <source>
        <strain evidence="1 2">Sj</strain>
    </source>
</reference>
<dbReference type="InterPro" id="IPR051354">
    <property type="entry name" value="Transposase_27_IS1"/>
</dbReference>
<dbReference type="Proteomes" id="UP000248272">
    <property type="component" value="Unassembled WGS sequence"/>
</dbReference>
<dbReference type="GO" id="GO:0006313">
    <property type="term" value="P:DNA transposition"/>
    <property type="evidence" value="ECO:0007669"/>
    <property type="project" value="InterPro"/>
</dbReference>
<dbReference type="PANTHER" id="PTHR33293">
    <property type="entry name" value="INSERTION ELEMENT IS1 1 PROTEIN INSB-RELATED"/>
    <property type="match status" value="1"/>
</dbReference>
<gene>
    <name evidence="1" type="ORF">MSj_00366</name>
</gene>
<comment type="caution">
    <text evidence="1">The sequence shown here is derived from an EMBL/GenBank/DDBJ whole genome shotgun (WGS) entry which is preliminary data.</text>
</comment>
<sequence>MLNPTNKTVSDETKKLIDKLLLERIFLREIARVTGVSWSWLQDYVNNKLAAVPSQIKVSDKPKGKLVIECDEMWSFVFSKIIKVYIWRLIDRKTREIIGCYLGDSSRQSAKKLWGQFTRCLPSAVAYTDFWESYKTVIPSKSHRTVGKETGQTNPIERLNK</sequence>
<protein>
    <recommendedName>
        <fullName evidence="3">IS1 transposase</fullName>
    </recommendedName>
</protein>
<dbReference type="NCBIfam" id="NF033558">
    <property type="entry name" value="transpos_IS1"/>
    <property type="match status" value="1"/>
</dbReference>
<evidence type="ECO:0000313" key="1">
    <source>
        <dbReference type="EMBL" id="GBL08889.1"/>
    </source>
</evidence>
<dbReference type="EMBL" id="BDSG01000005">
    <property type="protein sequence ID" value="GBL08889.1"/>
    <property type="molecule type" value="Genomic_DNA"/>
</dbReference>
<evidence type="ECO:0000313" key="2">
    <source>
        <dbReference type="Proteomes" id="UP000248272"/>
    </source>
</evidence>
<evidence type="ECO:0008006" key="3">
    <source>
        <dbReference type="Google" id="ProtNLM"/>
    </source>
</evidence>
<dbReference type="GO" id="GO:0003677">
    <property type="term" value="F:DNA binding"/>
    <property type="evidence" value="ECO:0007669"/>
    <property type="project" value="InterPro"/>
</dbReference>
<name>A0A2Z6UFM5_MICAE</name>
<dbReference type="InterPro" id="IPR005063">
    <property type="entry name" value="Transposase_27"/>
</dbReference>